<dbReference type="InterPro" id="IPR000182">
    <property type="entry name" value="GNAT_dom"/>
</dbReference>
<dbReference type="PROSITE" id="PS51186">
    <property type="entry name" value="GNAT"/>
    <property type="match status" value="1"/>
</dbReference>
<protein>
    <submittedName>
        <fullName evidence="2">N-acetyltransferase</fullName>
    </submittedName>
</protein>
<name>A0ABQ5U370_9PROT</name>
<dbReference type="Pfam" id="PF13527">
    <property type="entry name" value="Acetyltransf_9"/>
    <property type="match status" value="1"/>
</dbReference>
<evidence type="ECO:0000313" key="2">
    <source>
        <dbReference type="EMBL" id="GLQ05724.1"/>
    </source>
</evidence>
<dbReference type="EMBL" id="BSNF01000001">
    <property type="protein sequence ID" value="GLQ05724.1"/>
    <property type="molecule type" value="Genomic_DNA"/>
</dbReference>
<accession>A0ABQ5U370</accession>
<comment type="caution">
    <text evidence="2">The sequence shown here is derived from an EMBL/GenBank/DDBJ whole genome shotgun (WGS) entry which is preliminary data.</text>
</comment>
<evidence type="ECO:0000259" key="1">
    <source>
        <dbReference type="PROSITE" id="PS51186"/>
    </source>
</evidence>
<keyword evidence="3" id="KW-1185">Reference proteome</keyword>
<dbReference type="InterPro" id="IPR016181">
    <property type="entry name" value="Acyl_CoA_acyltransferase"/>
</dbReference>
<dbReference type="Proteomes" id="UP001161409">
    <property type="component" value="Unassembled WGS sequence"/>
</dbReference>
<reference evidence="2" key="1">
    <citation type="journal article" date="2014" name="Int. J. Syst. Evol. Microbiol.">
        <title>Complete genome of a new Firmicutes species belonging to the dominant human colonic microbiota ('Ruminococcus bicirculans') reveals two chromosomes and a selective capacity to utilize plant glucans.</title>
        <authorList>
            <consortium name="NISC Comparative Sequencing Program"/>
            <person name="Wegmann U."/>
            <person name="Louis P."/>
            <person name="Goesmann A."/>
            <person name="Henrissat B."/>
            <person name="Duncan S.H."/>
            <person name="Flint H.J."/>
        </authorList>
    </citation>
    <scope>NUCLEOTIDE SEQUENCE</scope>
    <source>
        <strain evidence="2">NBRC 103408</strain>
    </source>
</reference>
<proteinExistence type="predicted"/>
<dbReference type="SUPFAM" id="SSF55729">
    <property type="entry name" value="Acyl-CoA N-acyltransferases (Nat)"/>
    <property type="match status" value="1"/>
</dbReference>
<sequence length="174" mass="18995">MYQILHEQPAHAASIEPLLDLCFGPERFLKTAYKVRQELQPLPELSFVALDEGALVGTLRYWPIRIGNPGAKAILLGPIAIHPDRQGEGIGVAMIRQSLAQARADGHRIVVLVGDPEYYTRFGFTSASERKLELPGPVEDRRFLVSELIDGALDGIGGMIAGDPQQDRDQAAIG</sequence>
<reference evidence="2" key="2">
    <citation type="submission" date="2023-01" db="EMBL/GenBank/DDBJ databases">
        <title>Draft genome sequence of Sneathiella chinensis strain NBRC 103408.</title>
        <authorList>
            <person name="Sun Q."/>
            <person name="Mori K."/>
        </authorList>
    </citation>
    <scope>NUCLEOTIDE SEQUENCE</scope>
    <source>
        <strain evidence="2">NBRC 103408</strain>
    </source>
</reference>
<dbReference type="Gene3D" id="3.40.630.30">
    <property type="match status" value="1"/>
</dbReference>
<dbReference type="CDD" id="cd04301">
    <property type="entry name" value="NAT_SF"/>
    <property type="match status" value="1"/>
</dbReference>
<organism evidence="2 3">
    <name type="scientific">Sneathiella chinensis</name>
    <dbReference type="NCBI Taxonomy" id="349750"/>
    <lineage>
        <taxon>Bacteria</taxon>
        <taxon>Pseudomonadati</taxon>
        <taxon>Pseudomonadota</taxon>
        <taxon>Alphaproteobacteria</taxon>
        <taxon>Sneathiellales</taxon>
        <taxon>Sneathiellaceae</taxon>
        <taxon>Sneathiella</taxon>
    </lineage>
</organism>
<gene>
    <name evidence="2" type="ORF">GCM10007924_09450</name>
</gene>
<evidence type="ECO:0000313" key="3">
    <source>
        <dbReference type="Proteomes" id="UP001161409"/>
    </source>
</evidence>
<feature type="domain" description="N-acetyltransferase" evidence="1">
    <location>
        <begin position="2"/>
        <end position="145"/>
    </location>
</feature>
<dbReference type="RefSeq" id="WP_169559699.1">
    <property type="nucleotide sequence ID" value="NZ_BSNF01000001.1"/>
</dbReference>